<dbReference type="Proteomes" id="UP000032141">
    <property type="component" value="Chromosome C2"/>
</dbReference>
<reference evidence="2 3" key="1">
    <citation type="journal article" date="2014" name="Genome Biol.">
        <title>Transcriptome and methylome profiling reveals relics of genome dominance in the mesopolyploid Brassica oleracea.</title>
        <authorList>
            <person name="Parkin I.A."/>
            <person name="Koh C."/>
            <person name="Tang H."/>
            <person name="Robinson S.J."/>
            <person name="Kagale S."/>
            <person name="Clarke W.E."/>
            <person name="Town C.D."/>
            <person name="Nixon J."/>
            <person name="Krishnakumar V."/>
            <person name="Bidwell S.L."/>
            <person name="Denoeud F."/>
            <person name="Belcram H."/>
            <person name="Links M.G."/>
            <person name="Just J."/>
            <person name="Clarke C."/>
            <person name="Bender T."/>
            <person name="Huebert T."/>
            <person name="Mason A.S."/>
            <person name="Pires J.C."/>
            <person name="Barker G."/>
            <person name="Moore J."/>
            <person name="Walley P.G."/>
            <person name="Manoli S."/>
            <person name="Batley J."/>
            <person name="Edwards D."/>
            <person name="Nelson M.N."/>
            <person name="Wang X."/>
            <person name="Paterson A.H."/>
            <person name="King G."/>
            <person name="Bancroft I."/>
            <person name="Chalhoub B."/>
            <person name="Sharpe A.G."/>
        </authorList>
    </citation>
    <scope>NUCLEOTIDE SEQUENCE</scope>
    <source>
        <strain evidence="2 3">cv. TO1000</strain>
    </source>
</reference>
<proteinExistence type="predicted"/>
<accession>A0A0D3ASJ8</accession>
<feature type="compositionally biased region" description="Basic and acidic residues" evidence="1">
    <location>
        <begin position="167"/>
        <end position="187"/>
    </location>
</feature>
<sequence>MAVDEQNELPAVTQREAELKRQLDGLQSQVTGLHRSQEEVVENPELSSEVQRLKEKLDEHSKQLEQSTEKLSQLKSKNLTLRDENQVLNTASNKKLRFQNQIRPMSTLETPKSGGDATLLPMTSQGDATMSKKTRDARIYDAPKGSDAPRIIVSGQDVATMAEPDDSSTKDKPGWINGEHTDLKPADGTEDELEPAEESMHELKPAEVRVDELDELSELSDTTLELNELSDTEDGTGLVAARNGVSSGIRATQPVLSIHLSHLPSLNTSSSSSSFYLKFGPLGGGREILLAEEKSSLGVVKMFEAEQRRLFNQFEVRKFCDNLVEGVVKAVKDVSKIHKKSTSTRAPVTEPSIFISEEPKGDSENSLEDLKYFSDSLPIFYEYDEELMESLITCEDECDLPSPKPDLMFDIDNEETNGLTWPRLDTRRPLDDGLGPIFEEEDEIGPTLDEKELSMTYINMENHLCFDLGTTLTSLPTGSQEH</sequence>
<dbReference type="HOGENOM" id="CLU_566668_0_0_1"/>
<feature type="compositionally biased region" description="Basic and acidic residues" evidence="1">
    <location>
        <begin position="51"/>
        <end position="63"/>
    </location>
</feature>
<reference evidence="2" key="2">
    <citation type="submission" date="2015-03" db="UniProtKB">
        <authorList>
            <consortium name="EnsemblPlants"/>
        </authorList>
    </citation>
    <scope>IDENTIFICATION</scope>
</reference>
<feature type="compositionally biased region" description="Polar residues" evidence="1">
    <location>
        <begin position="64"/>
        <end position="77"/>
    </location>
</feature>
<dbReference type="Gramene" id="Bo2g102210.1">
    <property type="protein sequence ID" value="Bo2g102210.1"/>
    <property type="gene ID" value="Bo2g102210"/>
</dbReference>
<evidence type="ECO:0000256" key="1">
    <source>
        <dbReference type="SAM" id="MobiDB-lite"/>
    </source>
</evidence>
<evidence type="ECO:0000313" key="3">
    <source>
        <dbReference type="Proteomes" id="UP000032141"/>
    </source>
</evidence>
<evidence type="ECO:0000313" key="2">
    <source>
        <dbReference type="EnsemblPlants" id="Bo2g102210.1"/>
    </source>
</evidence>
<protein>
    <submittedName>
        <fullName evidence="2">Uncharacterized protein</fullName>
    </submittedName>
</protein>
<name>A0A0D3ASJ8_BRAOL</name>
<dbReference type="EnsemblPlants" id="Bo2g102210.1">
    <property type="protein sequence ID" value="Bo2g102210.1"/>
    <property type="gene ID" value="Bo2g102210"/>
</dbReference>
<feature type="region of interest" description="Disordered" evidence="1">
    <location>
        <begin position="30"/>
        <end position="77"/>
    </location>
</feature>
<feature type="region of interest" description="Disordered" evidence="1">
    <location>
        <begin position="159"/>
        <end position="193"/>
    </location>
</feature>
<keyword evidence="3" id="KW-1185">Reference proteome</keyword>
<dbReference type="AlphaFoldDB" id="A0A0D3ASJ8"/>
<organism evidence="2 3">
    <name type="scientific">Brassica oleracea var. oleracea</name>
    <dbReference type="NCBI Taxonomy" id="109376"/>
    <lineage>
        <taxon>Eukaryota</taxon>
        <taxon>Viridiplantae</taxon>
        <taxon>Streptophyta</taxon>
        <taxon>Embryophyta</taxon>
        <taxon>Tracheophyta</taxon>
        <taxon>Spermatophyta</taxon>
        <taxon>Magnoliopsida</taxon>
        <taxon>eudicotyledons</taxon>
        <taxon>Gunneridae</taxon>
        <taxon>Pentapetalae</taxon>
        <taxon>rosids</taxon>
        <taxon>malvids</taxon>
        <taxon>Brassicales</taxon>
        <taxon>Brassicaceae</taxon>
        <taxon>Brassiceae</taxon>
        <taxon>Brassica</taxon>
    </lineage>
</organism>
<feature type="compositionally biased region" description="Polar residues" evidence="1">
    <location>
        <begin position="99"/>
        <end position="110"/>
    </location>
</feature>
<feature type="region of interest" description="Disordered" evidence="1">
    <location>
        <begin position="99"/>
        <end position="134"/>
    </location>
</feature>